<dbReference type="OrthoDB" id="9804721at2"/>
<proteinExistence type="inferred from homology"/>
<organism evidence="3 4">
    <name type="scientific">Frigidibacter albus</name>
    <dbReference type="NCBI Taxonomy" id="1465486"/>
    <lineage>
        <taxon>Bacteria</taxon>
        <taxon>Pseudomonadati</taxon>
        <taxon>Pseudomonadota</taxon>
        <taxon>Alphaproteobacteria</taxon>
        <taxon>Rhodobacterales</taxon>
        <taxon>Paracoccaceae</taxon>
        <taxon>Frigidibacter</taxon>
    </lineage>
</organism>
<dbReference type="Pfam" id="PF00582">
    <property type="entry name" value="Usp"/>
    <property type="match status" value="2"/>
</dbReference>
<dbReference type="InterPro" id="IPR006015">
    <property type="entry name" value="Universal_stress_UspA"/>
</dbReference>
<dbReference type="CDD" id="cd00293">
    <property type="entry name" value="USP-like"/>
    <property type="match status" value="2"/>
</dbReference>
<dbReference type="PANTHER" id="PTHR46268:SF6">
    <property type="entry name" value="UNIVERSAL STRESS PROTEIN UP12"/>
    <property type="match status" value="1"/>
</dbReference>
<protein>
    <submittedName>
        <fullName evidence="3">Universal stress protein</fullName>
    </submittedName>
</protein>
<evidence type="ECO:0000256" key="1">
    <source>
        <dbReference type="ARBA" id="ARBA00008791"/>
    </source>
</evidence>
<evidence type="ECO:0000313" key="4">
    <source>
        <dbReference type="Proteomes" id="UP000477083"/>
    </source>
</evidence>
<feature type="domain" description="UspA" evidence="2">
    <location>
        <begin position="1"/>
        <end position="156"/>
    </location>
</feature>
<feature type="domain" description="UspA" evidence="2">
    <location>
        <begin position="165"/>
        <end position="284"/>
    </location>
</feature>
<dbReference type="SUPFAM" id="SSF52402">
    <property type="entry name" value="Adenine nucleotide alpha hydrolases-like"/>
    <property type="match status" value="2"/>
</dbReference>
<comment type="caution">
    <text evidence="3">The sequence shown here is derived from an EMBL/GenBank/DDBJ whole genome shotgun (WGS) entry which is preliminary data.</text>
</comment>
<name>A0A6L8VK62_9RHOB</name>
<accession>A0A6L8VK62</accession>
<sequence length="284" mass="30172">MTNKILALVDGSAYSHSVCHYTAWIAGRLSASVDLLHVLGRREGSAGGDLSGALKLGARSALLEQLAAQDAQNAKLAQAKGRAILEDAAMIIEADGAGPVTQRLRQGDLLQTVSELEPEIRAIVIGKRGEASGFASDHLGSNLERIVRSSKVPVFVASRVFKPVTRVLVAFDASASTQRAIARMVDSVVFRDTSVMLVHAGEETTAMRTRMEEAELALRAVGLKTAAEFAPGEPEAALNAKIAEQGFDLLVMGAYGHSRIRSLIIGSTTTAMIQAVKIPLVLYR</sequence>
<dbReference type="PANTHER" id="PTHR46268">
    <property type="entry name" value="STRESS RESPONSE PROTEIN NHAX"/>
    <property type="match status" value="1"/>
</dbReference>
<evidence type="ECO:0000313" key="3">
    <source>
        <dbReference type="EMBL" id="MZQ90757.1"/>
    </source>
</evidence>
<dbReference type="RefSeq" id="WP_161348143.1">
    <property type="nucleotide sequence ID" value="NZ_BMGW01000012.1"/>
</dbReference>
<evidence type="ECO:0000259" key="2">
    <source>
        <dbReference type="Pfam" id="PF00582"/>
    </source>
</evidence>
<dbReference type="InterPro" id="IPR006016">
    <property type="entry name" value="UspA"/>
</dbReference>
<dbReference type="Gene3D" id="3.40.50.12370">
    <property type="match status" value="1"/>
</dbReference>
<dbReference type="AlphaFoldDB" id="A0A6L8VK62"/>
<dbReference type="EMBL" id="WWNR01000012">
    <property type="protein sequence ID" value="MZQ90757.1"/>
    <property type="molecule type" value="Genomic_DNA"/>
</dbReference>
<dbReference type="Proteomes" id="UP000477083">
    <property type="component" value="Unassembled WGS sequence"/>
</dbReference>
<dbReference type="PRINTS" id="PR01438">
    <property type="entry name" value="UNVRSLSTRESS"/>
</dbReference>
<reference evidence="3 4" key="1">
    <citation type="submission" date="2020-01" db="EMBL/GenBank/DDBJ databases">
        <title>Frigidibacter albus SP32T (=CGMCC 1.13995T).</title>
        <authorList>
            <person name="Liao X."/>
        </authorList>
    </citation>
    <scope>NUCLEOTIDE SEQUENCE [LARGE SCALE GENOMIC DNA]</scope>
    <source>
        <strain evidence="3 4">SP32</strain>
    </source>
</reference>
<gene>
    <name evidence="3" type="ORF">GS660_16820</name>
</gene>
<comment type="similarity">
    <text evidence="1">Belongs to the universal stress protein A family.</text>
</comment>
<keyword evidence="4" id="KW-1185">Reference proteome</keyword>